<accession>A0A8H3XBZ1</accession>
<evidence type="ECO:0000256" key="2">
    <source>
        <dbReference type="SAM" id="MobiDB-lite"/>
    </source>
</evidence>
<dbReference type="Proteomes" id="UP000439903">
    <property type="component" value="Unassembled WGS sequence"/>
</dbReference>
<name>A0A8H3XBZ1_GIGMA</name>
<organism evidence="3 4">
    <name type="scientific">Gigaspora margarita</name>
    <dbReference type="NCBI Taxonomy" id="4874"/>
    <lineage>
        <taxon>Eukaryota</taxon>
        <taxon>Fungi</taxon>
        <taxon>Fungi incertae sedis</taxon>
        <taxon>Mucoromycota</taxon>
        <taxon>Glomeromycotina</taxon>
        <taxon>Glomeromycetes</taxon>
        <taxon>Diversisporales</taxon>
        <taxon>Gigasporaceae</taxon>
        <taxon>Gigaspora</taxon>
    </lineage>
</organism>
<sequence length="278" mass="32454">MANSRTEAKELLCLFKFLVEDYLGKKVGDSVFFIPMKKNKKKIELSNNEPNFCDFEIQVSLLNPEYEKKINKLELLNKQLLLENEILKKQLNNKYDNQQQETLAGNSEPFPNGLVFMAFDNELKGQKNYLDREYKKVIFHMVTSFVLFNFDPTNQIQNFENSWLHQNLNMSQIENLFGLTSEIQVLLDRQLHDYLSNILTKLCKEKKEDINVIDNLVINQSAGTSKQKQCCECGKTEIENSKRKCSQCHAKLPTLAETQQEKNKPHPIRKTRKIQISQ</sequence>
<comment type="caution">
    <text evidence="3">The sequence shown here is derived from an EMBL/GenBank/DDBJ whole genome shotgun (WGS) entry which is preliminary data.</text>
</comment>
<dbReference type="OrthoDB" id="2444982at2759"/>
<keyword evidence="1" id="KW-0175">Coiled coil</keyword>
<gene>
    <name evidence="3" type="ORF">F8M41_003508</name>
</gene>
<feature type="region of interest" description="Disordered" evidence="2">
    <location>
        <begin position="256"/>
        <end position="278"/>
    </location>
</feature>
<proteinExistence type="predicted"/>
<evidence type="ECO:0000313" key="3">
    <source>
        <dbReference type="EMBL" id="KAF0444001.1"/>
    </source>
</evidence>
<evidence type="ECO:0000256" key="1">
    <source>
        <dbReference type="SAM" id="Coils"/>
    </source>
</evidence>
<protein>
    <submittedName>
        <fullName evidence="3">Uncharacterized protein</fullName>
    </submittedName>
</protein>
<feature type="coiled-coil region" evidence="1">
    <location>
        <begin position="63"/>
        <end position="101"/>
    </location>
</feature>
<feature type="compositionally biased region" description="Basic residues" evidence="2">
    <location>
        <begin position="265"/>
        <end position="278"/>
    </location>
</feature>
<dbReference type="EMBL" id="WTPW01001305">
    <property type="protein sequence ID" value="KAF0444001.1"/>
    <property type="molecule type" value="Genomic_DNA"/>
</dbReference>
<dbReference type="AlphaFoldDB" id="A0A8H3XBZ1"/>
<reference evidence="3 4" key="1">
    <citation type="journal article" date="2019" name="Environ. Microbiol.">
        <title>At the nexus of three kingdoms: the genome of the mycorrhizal fungus Gigaspora margarita provides insights into plant, endobacterial and fungal interactions.</title>
        <authorList>
            <person name="Venice F."/>
            <person name="Ghignone S."/>
            <person name="Salvioli di Fossalunga A."/>
            <person name="Amselem J."/>
            <person name="Novero M."/>
            <person name="Xianan X."/>
            <person name="Sedzielewska Toro K."/>
            <person name="Morin E."/>
            <person name="Lipzen A."/>
            <person name="Grigoriev I.V."/>
            <person name="Henrissat B."/>
            <person name="Martin F.M."/>
            <person name="Bonfante P."/>
        </authorList>
    </citation>
    <scope>NUCLEOTIDE SEQUENCE [LARGE SCALE GENOMIC DNA]</scope>
    <source>
        <strain evidence="3 4">BEG34</strain>
    </source>
</reference>
<keyword evidence="4" id="KW-1185">Reference proteome</keyword>
<evidence type="ECO:0000313" key="4">
    <source>
        <dbReference type="Proteomes" id="UP000439903"/>
    </source>
</evidence>